<name>A0ABP3X118_9ALTE</name>
<evidence type="ECO:0000259" key="1">
    <source>
        <dbReference type="Pfam" id="PF00551"/>
    </source>
</evidence>
<dbReference type="InterPro" id="IPR036477">
    <property type="entry name" value="Formyl_transf_N_sf"/>
</dbReference>
<dbReference type="SUPFAM" id="SSF53328">
    <property type="entry name" value="Formyltransferase"/>
    <property type="match status" value="1"/>
</dbReference>
<dbReference type="PANTHER" id="PTHR11138:SF5">
    <property type="entry name" value="METHIONYL-TRNA FORMYLTRANSFERASE, MITOCHONDRIAL"/>
    <property type="match status" value="1"/>
</dbReference>
<dbReference type="PANTHER" id="PTHR11138">
    <property type="entry name" value="METHIONYL-TRNA FORMYLTRANSFERASE"/>
    <property type="match status" value="1"/>
</dbReference>
<dbReference type="InterPro" id="IPR002376">
    <property type="entry name" value="Formyl_transf_N"/>
</dbReference>
<dbReference type="EMBL" id="BAAAFD010000011">
    <property type="protein sequence ID" value="GAA0859423.1"/>
    <property type="molecule type" value="Genomic_DNA"/>
</dbReference>
<accession>A0ABP3X118</accession>
<proteinExistence type="predicted"/>
<feature type="domain" description="Formyl transferase N-terminal" evidence="1">
    <location>
        <begin position="94"/>
        <end position="189"/>
    </location>
</feature>
<reference evidence="3" key="1">
    <citation type="journal article" date="2019" name="Int. J. Syst. Evol. Microbiol.">
        <title>The Global Catalogue of Microorganisms (GCM) 10K type strain sequencing project: providing services to taxonomists for standard genome sequencing and annotation.</title>
        <authorList>
            <consortium name="The Broad Institute Genomics Platform"/>
            <consortium name="The Broad Institute Genome Sequencing Center for Infectious Disease"/>
            <person name="Wu L."/>
            <person name="Ma J."/>
        </authorList>
    </citation>
    <scope>NUCLEOTIDE SEQUENCE [LARGE SCALE GENOMIC DNA]</scope>
    <source>
        <strain evidence="3">JCM 15896</strain>
    </source>
</reference>
<evidence type="ECO:0000313" key="3">
    <source>
        <dbReference type="Proteomes" id="UP001500359"/>
    </source>
</evidence>
<organism evidence="2 3">
    <name type="scientific">Aliiglaciecola litoralis</name>
    <dbReference type="NCBI Taxonomy" id="582857"/>
    <lineage>
        <taxon>Bacteria</taxon>
        <taxon>Pseudomonadati</taxon>
        <taxon>Pseudomonadota</taxon>
        <taxon>Gammaproteobacteria</taxon>
        <taxon>Alteromonadales</taxon>
        <taxon>Alteromonadaceae</taxon>
        <taxon>Aliiglaciecola</taxon>
    </lineage>
</organism>
<protein>
    <recommendedName>
        <fullName evidence="1">Formyl transferase N-terminal domain-containing protein</fullName>
    </recommendedName>
</protein>
<dbReference type="Pfam" id="PF00551">
    <property type="entry name" value="Formyl_trans_N"/>
    <property type="match status" value="1"/>
</dbReference>
<gene>
    <name evidence="2" type="ORF">GCM10009114_32840</name>
</gene>
<keyword evidence="3" id="KW-1185">Reference proteome</keyword>
<comment type="caution">
    <text evidence="2">The sequence shown here is derived from an EMBL/GenBank/DDBJ whole genome shotgun (WGS) entry which is preliminary data.</text>
</comment>
<dbReference type="CDD" id="cd08653">
    <property type="entry name" value="FMT_core_like_3"/>
    <property type="match status" value="1"/>
</dbReference>
<dbReference type="RefSeq" id="WP_343861950.1">
    <property type="nucleotide sequence ID" value="NZ_BAAAFD010000011.1"/>
</dbReference>
<dbReference type="Proteomes" id="UP001500359">
    <property type="component" value="Unassembled WGS sequence"/>
</dbReference>
<evidence type="ECO:0000313" key="2">
    <source>
        <dbReference type="EMBL" id="GAA0859423.1"/>
    </source>
</evidence>
<sequence length="265" mass="29907">MRITVLANRDLASNIALNLLFKNAPQHTYTVLLSESVGRGENRPKPLQALKFFEQTLMDNIVFPLMDNNPHHDFKLHSFAGFQKLGIRTNNIKDVNNQSSLQTLAAHKPHLIVSIRFGQILQQPVIDLPEFGVLNLHSGKLPEYRGVMATFWAMAEGQQNMATTLHHIDSAQIDAGPVLSIAEQPIDYQRSYLSNVLSLYPAGVMQLIDAIDCIDTGSVPKTHSIDINQGKYYRFPDEEALHQFHQNGLSLVDYEEVVQIFKDYQ</sequence>
<dbReference type="Gene3D" id="3.40.50.12230">
    <property type="match status" value="1"/>
</dbReference>